<proteinExistence type="predicted"/>
<evidence type="ECO:0000256" key="1">
    <source>
        <dbReference type="SAM" id="MobiDB-lite"/>
    </source>
</evidence>
<dbReference type="AlphaFoldDB" id="A0A438MTK4"/>
<dbReference type="EMBL" id="NAJM01000053">
    <property type="protein sequence ID" value="RVX67014.1"/>
    <property type="molecule type" value="Genomic_DNA"/>
</dbReference>
<gene>
    <name evidence="2" type="ORF">B0A52_09228</name>
</gene>
<feature type="compositionally biased region" description="Low complexity" evidence="1">
    <location>
        <begin position="154"/>
        <end position="192"/>
    </location>
</feature>
<reference evidence="2 3" key="1">
    <citation type="submission" date="2017-03" db="EMBL/GenBank/DDBJ databases">
        <title>Genomes of endolithic fungi from Antarctica.</title>
        <authorList>
            <person name="Coleine C."/>
            <person name="Masonjones S."/>
            <person name="Stajich J.E."/>
        </authorList>
    </citation>
    <scope>NUCLEOTIDE SEQUENCE [LARGE SCALE GENOMIC DNA]</scope>
    <source>
        <strain evidence="2 3">CCFEE 6314</strain>
    </source>
</reference>
<organism evidence="2 3">
    <name type="scientific">Exophiala mesophila</name>
    <name type="common">Black yeast-like fungus</name>
    <dbReference type="NCBI Taxonomy" id="212818"/>
    <lineage>
        <taxon>Eukaryota</taxon>
        <taxon>Fungi</taxon>
        <taxon>Dikarya</taxon>
        <taxon>Ascomycota</taxon>
        <taxon>Pezizomycotina</taxon>
        <taxon>Eurotiomycetes</taxon>
        <taxon>Chaetothyriomycetidae</taxon>
        <taxon>Chaetothyriales</taxon>
        <taxon>Herpotrichiellaceae</taxon>
        <taxon>Exophiala</taxon>
    </lineage>
</organism>
<protein>
    <submittedName>
        <fullName evidence="2">Uncharacterized protein</fullName>
    </submittedName>
</protein>
<feature type="region of interest" description="Disordered" evidence="1">
    <location>
        <begin position="154"/>
        <end position="250"/>
    </location>
</feature>
<accession>A0A438MTK4</accession>
<sequence>MRTIRAFAEVSPSFDHPFRDNISGLSLSHPCHMATSSSILDTGPQLSIVKFECSIGALPVIWMVQARLTPAKLCISGRDSKAKQQHNAKVICTLKSSDLSLLCTQEGLSVMSTLQSQSNASFPNSPADDNHTSLTLTYNIVTCPCAAEASQSMSSTTASPSSTSTVTGSADPLSTSSMDMTTIDPTSTTSTSLQCPGGFSSSQPVDGPTSGPPTVSTMGRLVTSSMAPTSSTSISTSVQSTEEWNQEALS</sequence>
<dbReference type="Proteomes" id="UP000288859">
    <property type="component" value="Unassembled WGS sequence"/>
</dbReference>
<comment type="caution">
    <text evidence="2">The sequence shown here is derived from an EMBL/GenBank/DDBJ whole genome shotgun (WGS) entry which is preliminary data.</text>
</comment>
<feature type="compositionally biased region" description="Low complexity" evidence="1">
    <location>
        <begin position="223"/>
        <end position="241"/>
    </location>
</feature>
<name>A0A438MTK4_EXOME</name>
<evidence type="ECO:0000313" key="2">
    <source>
        <dbReference type="EMBL" id="RVX67014.1"/>
    </source>
</evidence>
<evidence type="ECO:0000313" key="3">
    <source>
        <dbReference type="Proteomes" id="UP000288859"/>
    </source>
</evidence>